<feature type="transmembrane region" description="Helical" evidence="12">
    <location>
        <begin position="167"/>
        <end position="186"/>
    </location>
</feature>
<keyword evidence="14" id="KW-1185">Reference proteome</keyword>
<feature type="region of interest" description="Disordered" evidence="11">
    <location>
        <begin position="1"/>
        <end position="23"/>
    </location>
</feature>
<accession>A0A2P2SXM5</accession>
<name>A0A2P2SXM5_9PEZI</name>
<keyword evidence="8" id="KW-0325">Glycoprotein</keyword>
<feature type="transmembrane region" description="Helical" evidence="12">
    <location>
        <begin position="40"/>
        <end position="59"/>
    </location>
</feature>
<comment type="catalytic activity">
    <reaction evidence="9">
        <text>H2O(in) = H2O(out)</text>
        <dbReference type="Rhea" id="RHEA:29667"/>
        <dbReference type="ChEBI" id="CHEBI:15377"/>
    </reaction>
</comment>
<dbReference type="GO" id="GO:0005886">
    <property type="term" value="C:plasma membrane"/>
    <property type="evidence" value="ECO:0007669"/>
    <property type="project" value="TreeGrafter"/>
</dbReference>
<comment type="similarity">
    <text evidence="2 10">Belongs to the MIP/aquaporin (TC 1.A.8) family.</text>
</comment>
<dbReference type="Gene3D" id="1.20.1080.10">
    <property type="entry name" value="Glycerol uptake facilitator protein"/>
    <property type="match status" value="1"/>
</dbReference>
<dbReference type="Pfam" id="PF00230">
    <property type="entry name" value="MIP"/>
    <property type="match status" value="1"/>
</dbReference>
<dbReference type="GeneID" id="28833708"/>
<dbReference type="FunFam" id="1.20.1080.10:FF:000024">
    <property type="entry name" value="MIP aquaporin (Eurofung)"/>
    <property type="match status" value="1"/>
</dbReference>
<organism evidence="13 14">
    <name type="scientific">Pseudogymnoascus verrucosus</name>
    <dbReference type="NCBI Taxonomy" id="342668"/>
    <lineage>
        <taxon>Eukaryota</taxon>
        <taxon>Fungi</taxon>
        <taxon>Dikarya</taxon>
        <taxon>Ascomycota</taxon>
        <taxon>Pezizomycotina</taxon>
        <taxon>Leotiomycetes</taxon>
        <taxon>Thelebolales</taxon>
        <taxon>Thelebolaceae</taxon>
        <taxon>Pseudogymnoascus</taxon>
    </lineage>
</organism>
<sequence>MNPFSSRRSSGVNANVSSPRRKHKDQLGMLGLADNTRNNTVAVIGEFVGTFLFLFWSFVGAQISNTPKPQDGAPPNTSNLLFVSLCFGFSLTVNVWAFYRITGGLFNPSVTLALFLVGGLPAVRALLVFVAQLLGGICAAAVVSALFPGPLTVETLLGGGTSISQGLFIEMFLTAQLVFVIIMLAVVKHKSTFLAPVGIGLAFFLTELCGIYFTGGSLNFARSLGPAVVNRHFPGYFWIYFVGPLLGSLLAAGFYKLLNGMRYQTCNPGQDLCEEEVPQQSGTIPGHYENGNPPLKHARNVSGATAVDHDERTGGQTIPVQNDNYANTELRQDGISPLGSSTYTTPAYNGSAPVVQAGQAGYAAREYV</sequence>
<proteinExistence type="inferred from homology"/>
<dbReference type="AlphaFoldDB" id="A0A2P2SXM5"/>
<dbReference type="InterPro" id="IPR023271">
    <property type="entry name" value="Aquaporin-like"/>
</dbReference>
<evidence type="ECO:0000256" key="3">
    <source>
        <dbReference type="ARBA" id="ARBA00022448"/>
    </source>
</evidence>
<evidence type="ECO:0000313" key="14">
    <source>
        <dbReference type="Proteomes" id="UP000091956"/>
    </source>
</evidence>
<protein>
    <recommendedName>
        <fullName evidence="15">Aquaporin</fullName>
    </recommendedName>
</protein>
<evidence type="ECO:0000256" key="7">
    <source>
        <dbReference type="ARBA" id="ARBA00023136"/>
    </source>
</evidence>
<evidence type="ECO:0008006" key="15">
    <source>
        <dbReference type="Google" id="ProtNLM"/>
    </source>
</evidence>
<evidence type="ECO:0000256" key="6">
    <source>
        <dbReference type="ARBA" id="ARBA00022989"/>
    </source>
</evidence>
<keyword evidence="5" id="KW-0677">Repeat</keyword>
<keyword evidence="7 12" id="KW-0472">Membrane</keyword>
<dbReference type="RefSeq" id="XP_018135312.1">
    <property type="nucleotide sequence ID" value="XM_018269854.2"/>
</dbReference>
<dbReference type="SUPFAM" id="SSF81338">
    <property type="entry name" value="Aquaporin-like"/>
    <property type="match status" value="1"/>
</dbReference>
<dbReference type="InterPro" id="IPR034294">
    <property type="entry name" value="Aquaporin_transptr"/>
</dbReference>
<dbReference type="InterPro" id="IPR000425">
    <property type="entry name" value="MIP"/>
</dbReference>
<keyword evidence="6 12" id="KW-1133">Transmembrane helix</keyword>
<dbReference type="STRING" id="342668.A0A2P2SXM5"/>
<keyword evidence="3 10" id="KW-0813">Transport</keyword>
<keyword evidence="4 10" id="KW-0812">Transmembrane</keyword>
<evidence type="ECO:0000256" key="1">
    <source>
        <dbReference type="ARBA" id="ARBA00004141"/>
    </source>
</evidence>
<evidence type="ECO:0000256" key="5">
    <source>
        <dbReference type="ARBA" id="ARBA00022737"/>
    </source>
</evidence>
<evidence type="ECO:0000256" key="8">
    <source>
        <dbReference type="ARBA" id="ARBA00023180"/>
    </source>
</evidence>
<evidence type="ECO:0000256" key="12">
    <source>
        <dbReference type="SAM" id="Phobius"/>
    </source>
</evidence>
<reference evidence="14" key="2">
    <citation type="journal article" date="2018" name="Nat. Commun.">
        <title>Extreme sensitivity to ultraviolet light in the fungal pathogen causing white-nose syndrome of bats.</title>
        <authorList>
            <person name="Palmer J.M."/>
            <person name="Drees K.P."/>
            <person name="Foster J.T."/>
            <person name="Lindner D.L."/>
        </authorList>
    </citation>
    <scope>NUCLEOTIDE SEQUENCE [LARGE SCALE GENOMIC DNA]</scope>
    <source>
        <strain evidence="14">UAMH 10579</strain>
    </source>
</reference>
<evidence type="ECO:0000256" key="10">
    <source>
        <dbReference type="RuleBase" id="RU000477"/>
    </source>
</evidence>
<dbReference type="PRINTS" id="PR00783">
    <property type="entry name" value="MINTRINSICP"/>
</dbReference>
<feature type="transmembrane region" description="Helical" evidence="12">
    <location>
        <begin position="193"/>
        <end position="215"/>
    </location>
</feature>
<gene>
    <name evidence="13" type="ORF">VE01_00322</name>
</gene>
<feature type="transmembrane region" description="Helical" evidence="12">
    <location>
        <begin position="235"/>
        <end position="255"/>
    </location>
</feature>
<feature type="transmembrane region" description="Helical" evidence="12">
    <location>
        <begin position="105"/>
        <end position="123"/>
    </location>
</feature>
<reference evidence="13 14" key="1">
    <citation type="submission" date="2016-03" db="EMBL/GenBank/DDBJ databases">
        <title>Comparative genomics of Pseudogymnoascus destructans, the fungus causing white-nose syndrome of bats.</title>
        <authorList>
            <person name="Palmer J.M."/>
            <person name="Drees K.P."/>
            <person name="Foster J.T."/>
            <person name="Lindner D.L."/>
        </authorList>
    </citation>
    <scope>NUCLEOTIDE SEQUENCE [LARGE SCALE GENOMIC DNA]</scope>
    <source>
        <strain evidence="13 14">UAMH 10579</strain>
    </source>
</reference>
<dbReference type="GO" id="GO:0015250">
    <property type="term" value="F:water channel activity"/>
    <property type="evidence" value="ECO:0007669"/>
    <property type="project" value="TreeGrafter"/>
</dbReference>
<dbReference type="Proteomes" id="UP000091956">
    <property type="component" value="Unassembled WGS sequence"/>
</dbReference>
<dbReference type="PANTHER" id="PTHR19139">
    <property type="entry name" value="AQUAPORIN TRANSPORTER"/>
    <property type="match status" value="1"/>
</dbReference>
<feature type="compositionally biased region" description="Polar residues" evidence="11">
    <location>
        <begin position="1"/>
        <end position="18"/>
    </location>
</feature>
<evidence type="ECO:0000313" key="13">
    <source>
        <dbReference type="EMBL" id="OBU01580.1"/>
    </source>
</evidence>
<comment type="subcellular location">
    <subcellularLocation>
        <location evidence="1">Membrane</location>
        <topology evidence="1">Multi-pass membrane protein</topology>
    </subcellularLocation>
</comment>
<dbReference type="PANTHER" id="PTHR19139:SF199">
    <property type="entry name" value="MIP17260P"/>
    <property type="match status" value="1"/>
</dbReference>
<dbReference type="EMBL" id="KV460206">
    <property type="protein sequence ID" value="OBU01580.1"/>
    <property type="molecule type" value="Genomic_DNA"/>
</dbReference>
<evidence type="ECO:0000256" key="9">
    <source>
        <dbReference type="ARBA" id="ARBA00034651"/>
    </source>
</evidence>
<evidence type="ECO:0000256" key="11">
    <source>
        <dbReference type="SAM" id="MobiDB-lite"/>
    </source>
</evidence>
<evidence type="ECO:0000256" key="2">
    <source>
        <dbReference type="ARBA" id="ARBA00006175"/>
    </source>
</evidence>
<dbReference type="OrthoDB" id="3222at2759"/>
<evidence type="ECO:0000256" key="4">
    <source>
        <dbReference type="ARBA" id="ARBA00022692"/>
    </source>
</evidence>
<feature type="transmembrane region" description="Helical" evidence="12">
    <location>
        <begin position="128"/>
        <end position="147"/>
    </location>
</feature>